<proteinExistence type="predicted"/>
<keyword evidence="1" id="KW-1133">Transmembrane helix</keyword>
<keyword evidence="1" id="KW-0472">Membrane</keyword>
<sequence>MLSTLFCNSVMFFIDFSIIFVYHVIRKVVMTWIN</sequence>
<name>A0A8S5UPW9_9CAUD</name>
<accession>A0A8S5UPW9</accession>
<feature type="transmembrane region" description="Helical" evidence="1">
    <location>
        <begin position="6"/>
        <end position="25"/>
    </location>
</feature>
<evidence type="ECO:0000256" key="1">
    <source>
        <dbReference type="SAM" id="Phobius"/>
    </source>
</evidence>
<evidence type="ECO:0000313" key="2">
    <source>
        <dbReference type="EMBL" id="DAF96460.1"/>
    </source>
</evidence>
<reference evidence="2" key="1">
    <citation type="journal article" date="2021" name="Proc. Natl. Acad. Sci. U.S.A.">
        <title>A Catalog of Tens of Thousands of Viruses from Human Metagenomes Reveals Hidden Associations with Chronic Diseases.</title>
        <authorList>
            <person name="Tisza M.J."/>
            <person name="Buck C.B."/>
        </authorList>
    </citation>
    <scope>NUCLEOTIDE SEQUENCE</scope>
    <source>
        <strain evidence="2">Ct5FX1</strain>
    </source>
</reference>
<protein>
    <submittedName>
        <fullName evidence="2">Uncharacterized protein</fullName>
    </submittedName>
</protein>
<dbReference type="EMBL" id="BK016115">
    <property type="protein sequence ID" value="DAF96460.1"/>
    <property type="molecule type" value="Genomic_DNA"/>
</dbReference>
<organism evidence="2">
    <name type="scientific">Siphoviridae sp. ct5FX1</name>
    <dbReference type="NCBI Taxonomy" id="2825335"/>
    <lineage>
        <taxon>Viruses</taxon>
        <taxon>Duplodnaviria</taxon>
        <taxon>Heunggongvirae</taxon>
        <taxon>Uroviricota</taxon>
        <taxon>Caudoviricetes</taxon>
    </lineage>
</organism>
<keyword evidence="1" id="KW-0812">Transmembrane</keyword>